<keyword evidence="3" id="KW-1185">Reference proteome</keyword>
<evidence type="ECO:0000259" key="1">
    <source>
        <dbReference type="PROSITE" id="PS50965"/>
    </source>
</evidence>
<protein>
    <submittedName>
        <fullName evidence="2">Nuclease-related domain-containing protein</fullName>
    </submittedName>
</protein>
<dbReference type="RefSeq" id="WP_336497701.1">
    <property type="nucleotide sequence ID" value="NZ_JBAWSY010000006.1"/>
</dbReference>
<dbReference type="EMBL" id="JBAWSY010000006">
    <property type="protein sequence ID" value="MEI4770146.1"/>
    <property type="molecule type" value="Genomic_DNA"/>
</dbReference>
<dbReference type="InterPro" id="IPR011528">
    <property type="entry name" value="NERD"/>
</dbReference>
<accession>A0ABU8F551</accession>
<evidence type="ECO:0000313" key="3">
    <source>
        <dbReference type="Proteomes" id="UP001364890"/>
    </source>
</evidence>
<sequence>MIIKKRSIEHKYMGLKMLYHRLPKEHAMKSLINSRMFSAKAGIIGETIVEEIFDKYQFPFECRILHDVSLTSNGKFQMDTVFITPYGIVILECKNIIGELSFQNDPACLFRRLENGQEDTFESPEEQVNRNIYLLREWLKDRGISLPVSGVIVFSTTKSKIVKPPDHVHVIYATSIPVYLRSLRTQKEYMSANQMDYLAKNIIESHQSYLPYPMCKNWGINPSELITGVQCGKCERFGMDKLKAGWYCLSCGYIDRQAHEKALRDWFGLISNSLTNRECRKFLHINSTQTSLRIIESMNLRRIGNNNKIIYQWKWE</sequence>
<dbReference type="Proteomes" id="UP001364890">
    <property type="component" value="Unassembled WGS sequence"/>
</dbReference>
<name>A0ABU8F551_9BACI</name>
<dbReference type="PROSITE" id="PS50965">
    <property type="entry name" value="NERD"/>
    <property type="match status" value="1"/>
</dbReference>
<feature type="domain" description="NERD" evidence="1">
    <location>
        <begin position="41"/>
        <end position="158"/>
    </location>
</feature>
<gene>
    <name evidence="2" type="ORF">WAX74_10905</name>
</gene>
<comment type="caution">
    <text evidence="2">The sequence shown here is derived from an EMBL/GenBank/DDBJ whole genome shotgun (WGS) entry which is preliminary data.</text>
</comment>
<reference evidence="2 3" key="1">
    <citation type="submission" date="2024-01" db="EMBL/GenBank/DDBJ databases">
        <title>Seven novel Bacillus-like species.</title>
        <authorList>
            <person name="Liu G."/>
        </authorList>
    </citation>
    <scope>NUCLEOTIDE SEQUENCE [LARGE SCALE GENOMIC DNA]</scope>
    <source>
        <strain evidence="2 3">FJAT-51614</strain>
    </source>
</reference>
<organism evidence="2 3">
    <name type="scientific">Psychrobacillus mangrovi</name>
    <dbReference type="NCBI Taxonomy" id="3117745"/>
    <lineage>
        <taxon>Bacteria</taxon>
        <taxon>Bacillati</taxon>
        <taxon>Bacillota</taxon>
        <taxon>Bacilli</taxon>
        <taxon>Bacillales</taxon>
        <taxon>Bacillaceae</taxon>
        <taxon>Psychrobacillus</taxon>
    </lineage>
</organism>
<dbReference type="Pfam" id="PF08378">
    <property type="entry name" value="NERD"/>
    <property type="match status" value="1"/>
</dbReference>
<evidence type="ECO:0000313" key="2">
    <source>
        <dbReference type="EMBL" id="MEI4770146.1"/>
    </source>
</evidence>
<proteinExistence type="predicted"/>